<feature type="transmembrane region" description="Helical" evidence="1">
    <location>
        <begin position="20"/>
        <end position="46"/>
    </location>
</feature>
<reference evidence="2 3" key="1">
    <citation type="journal article" date="2012" name="J. Bacteriol.">
        <title>Genome Sequence of Corynebacterium casei UCMA 3821, Isolated from a Smear-Ripened Cheese.</title>
        <authorList>
            <person name="Monnet C."/>
            <person name="Loux V."/>
            <person name="Bento P."/>
            <person name="Gibrat J.F."/>
            <person name="Straub C."/>
            <person name="Bonnarme P."/>
            <person name="Landaud S."/>
            <person name="Irlinger F."/>
        </authorList>
    </citation>
    <scope>NUCLEOTIDE SEQUENCE [LARGE SCALE GENOMIC DNA]</scope>
    <source>
        <strain evidence="2 3">UCMA 3821</strain>
    </source>
</reference>
<dbReference type="EMBL" id="CAFW01000089">
    <property type="protein sequence ID" value="CCE55923.1"/>
    <property type="molecule type" value="Genomic_DNA"/>
</dbReference>
<protein>
    <submittedName>
        <fullName evidence="2">Uncharacterized protein</fullName>
    </submittedName>
</protein>
<sequence>MGMVAVDFSTSYAQWWGHTLTYGSIAVLLSGSVLLAVVFLRPYALIDDYPEDIRQAAPAPTAGQKRAGLISGTVFVIVIFASITAVVWAWGAQPPEASFLELALMTFALSVMFALFDLLIIDWLIICTWRPKALVYPGTEDSAGWRDYGFHVKEQLQPKALLVLVGATSVIGLLVWGLT</sequence>
<dbReference type="Proteomes" id="UP000004840">
    <property type="component" value="Unassembled WGS sequence"/>
</dbReference>
<feature type="transmembrane region" description="Helical" evidence="1">
    <location>
        <begin position="160"/>
        <end position="178"/>
    </location>
</feature>
<evidence type="ECO:0000313" key="2">
    <source>
        <dbReference type="EMBL" id="CCE55923.1"/>
    </source>
</evidence>
<evidence type="ECO:0000313" key="3">
    <source>
        <dbReference type="Proteomes" id="UP000004840"/>
    </source>
</evidence>
<name>G7I0F8_9CORY</name>
<dbReference type="AlphaFoldDB" id="G7I0F8"/>
<organism evidence="2 3">
    <name type="scientific">Corynebacterium casei UCMA 3821</name>
    <dbReference type="NCBI Taxonomy" id="1110505"/>
    <lineage>
        <taxon>Bacteria</taxon>
        <taxon>Bacillati</taxon>
        <taxon>Actinomycetota</taxon>
        <taxon>Actinomycetes</taxon>
        <taxon>Mycobacteriales</taxon>
        <taxon>Corynebacteriaceae</taxon>
        <taxon>Corynebacterium</taxon>
    </lineage>
</organism>
<proteinExistence type="predicted"/>
<accession>G7I0F8</accession>
<keyword evidence="1" id="KW-0472">Membrane</keyword>
<evidence type="ECO:0000256" key="1">
    <source>
        <dbReference type="SAM" id="Phobius"/>
    </source>
</evidence>
<gene>
    <name evidence="2" type="ORF">CCAS_12250</name>
</gene>
<keyword evidence="1" id="KW-0812">Transmembrane</keyword>
<keyword evidence="1" id="KW-1133">Transmembrane helix</keyword>
<feature type="transmembrane region" description="Helical" evidence="1">
    <location>
        <begin position="67"/>
        <end position="90"/>
    </location>
</feature>
<feature type="transmembrane region" description="Helical" evidence="1">
    <location>
        <begin position="102"/>
        <end position="126"/>
    </location>
</feature>